<dbReference type="Gene3D" id="3.30.450.40">
    <property type="match status" value="1"/>
</dbReference>
<dbReference type="Proteomes" id="UP000295606">
    <property type="component" value="Unassembled WGS sequence"/>
</dbReference>
<dbReference type="CDD" id="cd00082">
    <property type="entry name" value="HisKA"/>
    <property type="match status" value="1"/>
</dbReference>
<dbReference type="Gene3D" id="1.10.287.130">
    <property type="match status" value="1"/>
</dbReference>
<dbReference type="EC" id="2.7.13.3" evidence="2"/>
<comment type="caution">
    <text evidence="5">The sequence shown here is derived from an EMBL/GenBank/DDBJ whole genome shotgun (WGS) entry which is preliminary data.</text>
</comment>
<dbReference type="OrthoDB" id="9768069at2"/>
<organism evidence="5 6">
    <name type="scientific">Paraburkholderia guartelaensis</name>
    <dbReference type="NCBI Taxonomy" id="2546446"/>
    <lineage>
        <taxon>Bacteria</taxon>
        <taxon>Pseudomonadati</taxon>
        <taxon>Pseudomonadota</taxon>
        <taxon>Betaproteobacteria</taxon>
        <taxon>Burkholderiales</taxon>
        <taxon>Burkholderiaceae</taxon>
        <taxon>Paraburkholderia</taxon>
    </lineage>
</organism>
<dbReference type="PANTHER" id="PTHR43547:SF2">
    <property type="entry name" value="HYBRID SIGNAL TRANSDUCTION HISTIDINE KINASE C"/>
    <property type="match status" value="1"/>
</dbReference>
<evidence type="ECO:0000313" key="6">
    <source>
        <dbReference type="Proteomes" id="UP000295606"/>
    </source>
</evidence>
<comment type="catalytic activity">
    <reaction evidence="1">
        <text>ATP + protein L-histidine = ADP + protein N-phospho-L-histidine.</text>
        <dbReference type="EC" id="2.7.13.3"/>
    </reaction>
</comment>
<evidence type="ECO:0000256" key="2">
    <source>
        <dbReference type="ARBA" id="ARBA00012438"/>
    </source>
</evidence>
<evidence type="ECO:0000256" key="1">
    <source>
        <dbReference type="ARBA" id="ARBA00000085"/>
    </source>
</evidence>
<dbReference type="PANTHER" id="PTHR43547">
    <property type="entry name" value="TWO-COMPONENT HISTIDINE KINASE"/>
    <property type="match status" value="1"/>
</dbReference>
<feature type="domain" description="Signal transduction histidine kinase dimerisation/phosphoacceptor" evidence="4">
    <location>
        <begin position="64"/>
        <end position="130"/>
    </location>
</feature>
<dbReference type="GO" id="GO:0000155">
    <property type="term" value="F:phosphorelay sensor kinase activity"/>
    <property type="evidence" value="ECO:0007669"/>
    <property type="project" value="InterPro"/>
</dbReference>
<name>A0A4R5L619_9BURK</name>
<dbReference type="AlphaFoldDB" id="A0A4R5L619"/>
<evidence type="ECO:0000259" key="4">
    <source>
        <dbReference type="SMART" id="SM00388"/>
    </source>
</evidence>
<keyword evidence="3" id="KW-0597">Phosphoprotein</keyword>
<keyword evidence="5" id="KW-0418">Kinase</keyword>
<evidence type="ECO:0000313" key="5">
    <source>
        <dbReference type="EMBL" id="TDG03224.1"/>
    </source>
</evidence>
<evidence type="ECO:0000256" key="3">
    <source>
        <dbReference type="ARBA" id="ARBA00022553"/>
    </source>
</evidence>
<accession>A0A4R5L619</accession>
<dbReference type="InterPro" id="IPR029016">
    <property type="entry name" value="GAF-like_dom_sf"/>
</dbReference>
<keyword evidence="5" id="KW-0808">Transferase</keyword>
<gene>
    <name evidence="5" type="ORF">E1N52_35640</name>
</gene>
<dbReference type="SUPFAM" id="SSF55781">
    <property type="entry name" value="GAF domain-like"/>
    <property type="match status" value="1"/>
</dbReference>
<dbReference type="InterPro" id="IPR003661">
    <property type="entry name" value="HisK_dim/P_dom"/>
</dbReference>
<dbReference type="Pfam" id="PF00512">
    <property type="entry name" value="HisKA"/>
    <property type="match status" value="1"/>
</dbReference>
<reference evidence="5 6" key="1">
    <citation type="submission" date="2019-03" db="EMBL/GenBank/DDBJ databases">
        <title>Paraburkholderia sp. isolated from native Mimosa gymnas in Guartela State Park, Brazil.</title>
        <authorList>
            <person name="Paulitsch F."/>
            <person name="Hungria M."/>
            <person name="Delamuta J.R.M."/>
            <person name="Ribeiro R.A."/>
            <person name="Dall'Agnol R."/>
            <person name="Silva J.S.B."/>
        </authorList>
    </citation>
    <scope>NUCLEOTIDE SEQUENCE [LARGE SCALE GENOMIC DNA]</scope>
    <source>
        <strain evidence="5 6">CNPSo 3008</strain>
    </source>
</reference>
<dbReference type="SUPFAM" id="SSF47384">
    <property type="entry name" value="Homodimeric domain of signal transducing histidine kinase"/>
    <property type="match status" value="1"/>
</dbReference>
<dbReference type="EMBL" id="SMOD01000044">
    <property type="protein sequence ID" value="TDG03224.1"/>
    <property type="molecule type" value="Genomic_DNA"/>
</dbReference>
<protein>
    <recommendedName>
        <fullName evidence="2">histidine kinase</fullName>
        <ecNumber evidence="2">2.7.13.3</ecNumber>
    </recommendedName>
</protein>
<sequence length="186" mass="20597">MREALILPVVSGGRRLGAMWVASLEEECRFSGEDQRVLTDLASVAGGVLELARERDRSRRETQRYSKVISVLAHEFRNPLGPLENAIDALQVINEGREPLGEYLAVAQRQICHLKRLMDELQDASRLDHNKLAIAPVDTALNGALDDALAFVEERRLERHHTLSVSAPPEGIANLLSNAGRYTPQG</sequence>
<dbReference type="SMART" id="SM00388">
    <property type="entry name" value="HisKA"/>
    <property type="match status" value="1"/>
</dbReference>
<proteinExistence type="predicted"/>
<dbReference type="InterPro" id="IPR036097">
    <property type="entry name" value="HisK_dim/P_sf"/>
</dbReference>